<dbReference type="Gene3D" id="3.30.70.1230">
    <property type="entry name" value="Nucleotide cyclase"/>
    <property type="match status" value="1"/>
</dbReference>
<protein>
    <recommendedName>
        <fullName evidence="4">Guanylate cyclase domain-containing protein</fullName>
    </recommendedName>
</protein>
<evidence type="ECO:0000313" key="3">
    <source>
        <dbReference type="Proteomes" id="UP000477750"/>
    </source>
</evidence>
<dbReference type="InterPro" id="IPR029787">
    <property type="entry name" value="Nucleotide_cyclase"/>
</dbReference>
<accession>A0A6L5G5X0</accession>
<feature type="region of interest" description="Disordered" evidence="1">
    <location>
        <begin position="304"/>
        <end position="338"/>
    </location>
</feature>
<dbReference type="RefSeq" id="WP_153024197.1">
    <property type="nucleotide sequence ID" value="NZ_WIAO01000004.1"/>
</dbReference>
<comment type="caution">
    <text evidence="2">The sequence shown here is derived from an EMBL/GenBank/DDBJ whole genome shotgun (WGS) entry which is preliminary data.</text>
</comment>
<evidence type="ECO:0000256" key="1">
    <source>
        <dbReference type="SAM" id="MobiDB-lite"/>
    </source>
</evidence>
<name>A0A6L5G5X0_9ACTN</name>
<evidence type="ECO:0000313" key="2">
    <source>
        <dbReference type="EMBL" id="MQM25035.1"/>
    </source>
</evidence>
<dbReference type="Proteomes" id="UP000477750">
    <property type="component" value="Unassembled WGS sequence"/>
</dbReference>
<reference evidence="2 3" key="1">
    <citation type="submission" date="2019-10" db="EMBL/GenBank/DDBJ databases">
        <title>Glycomyces albidus sp. nov., a novel actinomycete isolated from rhizosphere soil of wheat (Triticum aestivum L.).</title>
        <authorList>
            <person name="Qian L."/>
        </authorList>
    </citation>
    <scope>NUCLEOTIDE SEQUENCE [LARGE SCALE GENOMIC DNA]</scope>
    <source>
        <strain evidence="2 3">NEAU-7082</strain>
    </source>
</reference>
<sequence length="338" mass="36225">MDGLSIPRPRVAERRHSVVLSFDIRRFSDFTDSERTRVSSEFRDDIEGAFQDAGLLDVWNAWEFCQNTGDGLVVGFDEAHLRSILDGVPAALQNRLRTRYLDGGTVIRMRLGVAAGPVDGIEDTRVDVSPGQVVIDACRICDAKPTRMLLENSDDKATFLAVAVTAHVITGTIGPDPARIRAGEFVRVPIDMADKQYHAEAYLHVPSPSGDLLRFGLANLPASAVSEDTSFEPLESVVAKGLMELRPTSGGRVAGVGAAGHDLRTEEYRFSGFGADAIGAGSGSDVRVDRSKRADVSADRVGNVFHGEVRADGGGTVNAVGGDQHNGDQGPRGRSSRR</sequence>
<keyword evidence="3" id="KW-1185">Reference proteome</keyword>
<dbReference type="AlphaFoldDB" id="A0A6L5G5X0"/>
<dbReference type="EMBL" id="WIAO01000004">
    <property type="protein sequence ID" value="MQM25035.1"/>
    <property type="molecule type" value="Genomic_DNA"/>
</dbReference>
<evidence type="ECO:0008006" key="4">
    <source>
        <dbReference type="Google" id="ProtNLM"/>
    </source>
</evidence>
<dbReference type="SUPFAM" id="SSF55073">
    <property type="entry name" value="Nucleotide cyclase"/>
    <property type="match status" value="1"/>
</dbReference>
<gene>
    <name evidence="2" type="ORF">GFD30_05510</name>
</gene>
<proteinExistence type="predicted"/>
<organism evidence="2 3">
    <name type="scientific">Glycomyces albidus</name>
    <dbReference type="NCBI Taxonomy" id="2656774"/>
    <lineage>
        <taxon>Bacteria</taxon>
        <taxon>Bacillati</taxon>
        <taxon>Actinomycetota</taxon>
        <taxon>Actinomycetes</taxon>
        <taxon>Glycomycetales</taxon>
        <taxon>Glycomycetaceae</taxon>
        <taxon>Glycomyces</taxon>
    </lineage>
</organism>